<dbReference type="AlphaFoldDB" id="A0AAV3XYR9"/>
<reference evidence="2 3" key="1">
    <citation type="journal article" date="2021" name="Elife">
        <title>Chloroplast acquisition without the gene transfer in kleptoplastic sea slugs, Plakobranchus ocellatus.</title>
        <authorList>
            <person name="Maeda T."/>
            <person name="Takahashi S."/>
            <person name="Yoshida T."/>
            <person name="Shimamura S."/>
            <person name="Takaki Y."/>
            <person name="Nagai Y."/>
            <person name="Toyoda A."/>
            <person name="Suzuki Y."/>
            <person name="Arimoto A."/>
            <person name="Ishii H."/>
            <person name="Satoh N."/>
            <person name="Nishiyama T."/>
            <person name="Hasebe M."/>
            <person name="Maruyama T."/>
            <person name="Minagawa J."/>
            <person name="Obokata J."/>
            <person name="Shigenobu S."/>
        </authorList>
    </citation>
    <scope>NUCLEOTIDE SEQUENCE [LARGE SCALE GENOMIC DNA]</scope>
</reference>
<evidence type="ECO:0000256" key="1">
    <source>
        <dbReference type="SAM" id="MobiDB-lite"/>
    </source>
</evidence>
<accession>A0AAV3XYR9</accession>
<evidence type="ECO:0000313" key="2">
    <source>
        <dbReference type="EMBL" id="GFN75564.1"/>
    </source>
</evidence>
<gene>
    <name evidence="2" type="ORF">PoB_000207000</name>
</gene>
<keyword evidence="3" id="KW-1185">Reference proteome</keyword>
<name>A0AAV3XYR9_9GAST</name>
<comment type="caution">
    <text evidence="2">The sequence shown here is derived from an EMBL/GenBank/DDBJ whole genome shotgun (WGS) entry which is preliminary data.</text>
</comment>
<sequence length="137" mass="14210">MIDSDNIEVFGGSGAGGPALKLLSRVDSVTDLLACRESGSLGWPCHIAIERDLDGDRPGEGKGGGKSRIPHAKNNQDPIPGSPTLGPSMGPTLLDVQTTTTKLPTRLALDVLSGLVDKPLLLLLGTTCATEIVRADE</sequence>
<dbReference type="Proteomes" id="UP000735302">
    <property type="component" value="Unassembled WGS sequence"/>
</dbReference>
<evidence type="ECO:0000313" key="3">
    <source>
        <dbReference type="Proteomes" id="UP000735302"/>
    </source>
</evidence>
<organism evidence="2 3">
    <name type="scientific">Plakobranchus ocellatus</name>
    <dbReference type="NCBI Taxonomy" id="259542"/>
    <lineage>
        <taxon>Eukaryota</taxon>
        <taxon>Metazoa</taxon>
        <taxon>Spiralia</taxon>
        <taxon>Lophotrochozoa</taxon>
        <taxon>Mollusca</taxon>
        <taxon>Gastropoda</taxon>
        <taxon>Heterobranchia</taxon>
        <taxon>Euthyneura</taxon>
        <taxon>Panpulmonata</taxon>
        <taxon>Sacoglossa</taxon>
        <taxon>Placobranchoidea</taxon>
        <taxon>Plakobranchidae</taxon>
        <taxon>Plakobranchus</taxon>
    </lineage>
</organism>
<protein>
    <submittedName>
        <fullName evidence="2">Uncharacterized protein</fullName>
    </submittedName>
</protein>
<feature type="region of interest" description="Disordered" evidence="1">
    <location>
        <begin position="52"/>
        <end position="94"/>
    </location>
</feature>
<proteinExistence type="predicted"/>
<dbReference type="EMBL" id="BLXT01000273">
    <property type="protein sequence ID" value="GFN75564.1"/>
    <property type="molecule type" value="Genomic_DNA"/>
</dbReference>